<dbReference type="Pfam" id="PF13822">
    <property type="entry name" value="ACC_epsilon"/>
    <property type="match status" value="1"/>
</dbReference>
<dbReference type="RefSeq" id="WP_119424964.1">
    <property type="nucleotide sequence ID" value="NZ_JBHOFJ010000002.1"/>
</dbReference>
<comment type="caution">
    <text evidence="2">The sequence shown here is derived from an EMBL/GenBank/DDBJ whole genome shotgun (WGS) entry which is preliminary data.</text>
</comment>
<sequence length="87" mass="9466">MSAARRPWAEPDEASSSEDVPFLRVVRGEPTPEELAAVTAVLVAAAASASHEDEEPKEATRSDVLRRSARLRSRLMAVPGAWRARGR</sequence>
<keyword evidence="3" id="KW-1185">Reference proteome</keyword>
<reference evidence="2 3" key="1">
    <citation type="submission" date="2018-07" db="EMBL/GenBank/DDBJ databases">
        <title>Arthrobacter sp. nov., isolated from raw cow's milk with high bacterial count.</title>
        <authorList>
            <person name="Hahne J."/>
            <person name="Isele D."/>
            <person name="Lipski A."/>
        </authorList>
    </citation>
    <scope>NUCLEOTIDE SEQUENCE [LARGE SCALE GENOMIC DNA]</scope>
    <source>
        <strain evidence="2 3">JZ R-35</strain>
    </source>
</reference>
<dbReference type="InterPro" id="IPR032716">
    <property type="entry name" value="ACC_epsilon"/>
</dbReference>
<feature type="region of interest" description="Disordered" evidence="1">
    <location>
        <begin position="1"/>
        <end position="21"/>
    </location>
</feature>
<dbReference type="AlphaFoldDB" id="A0A399J8V1"/>
<dbReference type="GO" id="GO:0004658">
    <property type="term" value="F:propionyl-CoA carboxylase activity"/>
    <property type="evidence" value="ECO:0007669"/>
    <property type="project" value="InterPro"/>
</dbReference>
<proteinExistence type="predicted"/>
<dbReference type="GO" id="GO:0003989">
    <property type="term" value="F:acetyl-CoA carboxylase activity"/>
    <property type="evidence" value="ECO:0007669"/>
    <property type="project" value="InterPro"/>
</dbReference>
<dbReference type="EMBL" id="QQXK01000018">
    <property type="protein sequence ID" value="RII41948.1"/>
    <property type="molecule type" value="Genomic_DNA"/>
</dbReference>
<dbReference type="Proteomes" id="UP000265419">
    <property type="component" value="Unassembled WGS sequence"/>
</dbReference>
<name>A0A399J8V1_9MICC</name>
<evidence type="ECO:0000256" key="1">
    <source>
        <dbReference type="SAM" id="MobiDB-lite"/>
    </source>
</evidence>
<protein>
    <submittedName>
        <fullName evidence="2">Acyl-CoA carboxylase subunit epsilon</fullName>
    </submittedName>
</protein>
<gene>
    <name evidence="2" type="ORF">DWB68_09815</name>
</gene>
<organism evidence="2 3">
    <name type="scientific">Galactobacter valiniphilus</name>
    <dbReference type="NCBI Taxonomy" id="2676122"/>
    <lineage>
        <taxon>Bacteria</taxon>
        <taxon>Bacillati</taxon>
        <taxon>Actinomycetota</taxon>
        <taxon>Actinomycetes</taxon>
        <taxon>Micrococcales</taxon>
        <taxon>Micrococcaceae</taxon>
        <taxon>Galactobacter</taxon>
    </lineage>
</organism>
<evidence type="ECO:0000313" key="2">
    <source>
        <dbReference type="EMBL" id="RII41948.1"/>
    </source>
</evidence>
<evidence type="ECO:0000313" key="3">
    <source>
        <dbReference type="Proteomes" id="UP000265419"/>
    </source>
</evidence>
<accession>A0A399J8V1</accession>